<dbReference type="SUPFAM" id="SSF53383">
    <property type="entry name" value="PLP-dependent transferases"/>
    <property type="match status" value="1"/>
</dbReference>
<dbReference type="Pfam" id="PF00155">
    <property type="entry name" value="Aminotran_1_2"/>
    <property type="match status" value="1"/>
</dbReference>
<reference evidence="4" key="1">
    <citation type="submission" date="2022-05" db="EMBL/GenBank/DDBJ databases">
        <title>Sphingomonas sp. strain MG17 Genome sequencing and assembly.</title>
        <authorList>
            <person name="Kim I."/>
        </authorList>
    </citation>
    <scope>NUCLEOTIDE SEQUENCE</scope>
    <source>
        <strain evidence="4">MG17</strain>
    </source>
</reference>
<dbReference type="GO" id="GO:0030170">
    <property type="term" value="F:pyridoxal phosphate binding"/>
    <property type="evidence" value="ECO:0007669"/>
    <property type="project" value="InterPro"/>
</dbReference>
<evidence type="ECO:0000259" key="3">
    <source>
        <dbReference type="Pfam" id="PF00155"/>
    </source>
</evidence>
<dbReference type="InterPro" id="IPR004839">
    <property type="entry name" value="Aminotransferase_I/II_large"/>
</dbReference>
<feature type="domain" description="Aminotransferase class I/classII large" evidence="3">
    <location>
        <begin position="126"/>
        <end position="309"/>
    </location>
</feature>
<keyword evidence="5" id="KW-1185">Reference proteome</keyword>
<dbReference type="CDD" id="cd00609">
    <property type="entry name" value="AAT_like"/>
    <property type="match status" value="1"/>
</dbReference>
<dbReference type="PANTHER" id="PTHR42885:SF1">
    <property type="entry name" value="THREONINE-PHOSPHATE DECARBOXYLASE"/>
    <property type="match status" value="1"/>
</dbReference>
<keyword evidence="2" id="KW-0663">Pyridoxal phosphate</keyword>
<name>A0A9X2HFB6_9SPHN</name>
<dbReference type="RefSeq" id="WP_254291915.1">
    <property type="nucleotide sequence ID" value="NZ_JAMLDX010000003.1"/>
</dbReference>
<dbReference type="InterPro" id="IPR015424">
    <property type="entry name" value="PyrdxlP-dep_Trfase"/>
</dbReference>
<dbReference type="InterPro" id="IPR015422">
    <property type="entry name" value="PyrdxlP-dep_Trfase_small"/>
</dbReference>
<dbReference type="PANTHER" id="PTHR42885">
    <property type="entry name" value="HISTIDINOL-PHOSPHATE AMINOTRANSFERASE-RELATED"/>
    <property type="match status" value="1"/>
</dbReference>
<evidence type="ECO:0000256" key="2">
    <source>
        <dbReference type="ARBA" id="ARBA00022898"/>
    </source>
</evidence>
<dbReference type="Gene3D" id="3.90.1150.10">
    <property type="entry name" value="Aspartate Aminotransferase, domain 1"/>
    <property type="match status" value="1"/>
</dbReference>
<evidence type="ECO:0000313" key="5">
    <source>
        <dbReference type="Proteomes" id="UP001139451"/>
    </source>
</evidence>
<gene>
    <name evidence="4" type="ORF">M9978_05180</name>
</gene>
<keyword evidence="4" id="KW-0808">Transferase</keyword>
<evidence type="ECO:0000313" key="4">
    <source>
        <dbReference type="EMBL" id="MCP3729818.1"/>
    </source>
</evidence>
<comment type="cofactor">
    <cofactor evidence="1">
        <name>pyridoxal 5'-phosphate</name>
        <dbReference type="ChEBI" id="CHEBI:597326"/>
    </cofactor>
</comment>
<sequence length="326" mass="35029">MTQPWTWHGGGMESAKRRFGDSGRPWLDLSTGINPHPWPGVHALAIDWHRLPEPEVLAGLEAAAASTFGLHARHVCAVPGTEIGLRLVGRLLGGPARYLAPGYRTHGEMIEGTEPLGFAALAQSDGTLILANPTNPDGRAIDPALLLTLLETRADGAWLVVDEAFADARAEQSLASHIDDDRRLVIFRSFGKFFGLAGVRLGFVLGPAGMIAALRALLGAWPLSSAAIAIGTAAYRDHDWISTAQARLLDDAEALDAMLASLGHRAVGSCPLFRLIEVERAMSLFEQLARHSILTRPFTDQPHWLRIGLPPDAPSLARLRLALADG</sequence>
<organism evidence="4 5">
    <name type="scientific">Sphingomonas tagetis</name>
    <dbReference type="NCBI Taxonomy" id="2949092"/>
    <lineage>
        <taxon>Bacteria</taxon>
        <taxon>Pseudomonadati</taxon>
        <taxon>Pseudomonadota</taxon>
        <taxon>Alphaproteobacteria</taxon>
        <taxon>Sphingomonadales</taxon>
        <taxon>Sphingomonadaceae</taxon>
        <taxon>Sphingomonas</taxon>
    </lineage>
</organism>
<proteinExistence type="predicted"/>
<keyword evidence="4" id="KW-0032">Aminotransferase</keyword>
<dbReference type="GO" id="GO:0008483">
    <property type="term" value="F:transaminase activity"/>
    <property type="evidence" value="ECO:0007669"/>
    <property type="project" value="UniProtKB-KW"/>
</dbReference>
<accession>A0A9X2HFB6</accession>
<dbReference type="InterPro" id="IPR015421">
    <property type="entry name" value="PyrdxlP-dep_Trfase_major"/>
</dbReference>
<comment type="caution">
    <text evidence="4">The sequence shown here is derived from an EMBL/GenBank/DDBJ whole genome shotgun (WGS) entry which is preliminary data.</text>
</comment>
<dbReference type="EMBL" id="JAMLDX010000003">
    <property type="protein sequence ID" value="MCP3729818.1"/>
    <property type="molecule type" value="Genomic_DNA"/>
</dbReference>
<protein>
    <submittedName>
        <fullName evidence="4">Pyridoxal phosphate-dependent class II aminotransferase</fullName>
    </submittedName>
</protein>
<dbReference type="Proteomes" id="UP001139451">
    <property type="component" value="Unassembled WGS sequence"/>
</dbReference>
<dbReference type="Gene3D" id="3.40.640.10">
    <property type="entry name" value="Type I PLP-dependent aspartate aminotransferase-like (Major domain)"/>
    <property type="match status" value="1"/>
</dbReference>
<evidence type="ECO:0000256" key="1">
    <source>
        <dbReference type="ARBA" id="ARBA00001933"/>
    </source>
</evidence>
<dbReference type="AlphaFoldDB" id="A0A9X2HFB6"/>